<keyword evidence="3" id="KW-1185">Reference proteome</keyword>
<sequence length="428" mass="46463">MQPPTPNPPRFSDLDDGPETHREEPAYSNVEQLPHAPVSASYIQLPRASTPPVPHPSFSPLLANATFLKSALNTGNRSSGAQEETIFSRTEPRDDLFTSKGTAKKERLQGRLEGLYIGQWYSGAGLSLQESYNRVGVPYPDEIVSLATTKTASAIPTIEVPAVPVPVPIRSKRQIYRGTKYAAADNEKKPPASSKSTQLPFAHATGSRLNSKEDAGELSPSPQFSGSDLSDAPSELEDPIVSPAGNMFLQAAAHIRQSTRAKNNDADKKEVAQQTQPKGTEEKVQAPSDRKDSAVTEFPMKDVLASGADPDQDMDESGGADELTASNQHGTKRKIVVFSPELESDWEMDQVRKPKKKKPIKKKARQATGKTVTKIKKPEAFDNKGDDQTGAAVNDMVDAPGTKKVKVSTTPTINEGPRRSSRRVSKRM</sequence>
<comment type="caution">
    <text evidence="2">The sequence shown here is derived from an EMBL/GenBank/DDBJ whole genome shotgun (WGS) entry which is preliminary data.</text>
</comment>
<feature type="compositionally biased region" description="Basic residues" evidence="1">
    <location>
        <begin position="353"/>
        <end position="365"/>
    </location>
</feature>
<feature type="compositionally biased region" description="Acidic residues" evidence="1">
    <location>
        <begin position="310"/>
        <end position="319"/>
    </location>
</feature>
<organism evidence="2 3">
    <name type="scientific">Dendryphion nanum</name>
    <dbReference type="NCBI Taxonomy" id="256645"/>
    <lineage>
        <taxon>Eukaryota</taxon>
        <taxon>Fungi</taxon>
        <taxon>Dikarya</taxon>
        <taxon>Ascomycota</taxon>
        <taxon>Pezizomycotina</taxon>
        <taxon>Dothideomycetes</taxon>
        <taxon>Pleosporomycetidae</taxon>
        <taxon>Pleosporales</taxon>
        <taxon>Torulaceae</taxon>
        <taxon>Dendryphion</taxon>
    </lineage>
</organism>
<dbReference type="OrthoDB" id="3799586at2759"/>
<feature type="region of interest" description="Disordered" evidence="1">
    <location>
        <begin position="1"/>
        <end position="35"/>
    </location>
</feature>
<evidence type="ECO:0000313" key="2">
    <source>
        <dbReference type="EMBL" id="KAH7138290.1"/>
    </source>
</evidence>
<dbReference type="AlphaFoldDB" id="A0A9P9J137"/>
<feature type="region of interest" description="Disordered" evidence="1">
    <location>
        <begin position="180"/>
        <end position="241"/>
    </location>
</feature>
<evidence type="ECO:0000256" key="1">
    <source>
        <dbReference type="SAM" id="MobiDB-lite"/>
    </source>
</evidence>
<dbReference type="EMBL" id="JAGMWT010000001">
    <property type="protein sequence ID" value="KAH7138290.1"/>
    <property type="molecule type" value="Genomic_DNA"/>
</dbReference>
<feature type="region of interest" description="Disordered" evidence="1">
    <location>
        <begin position="256"/>
        <end position="334"/>
    </location>
</feature>
<reference evidence="2" key="1">
    <citation type="journal article" date="2021" name="Nat. Commun.">
        <title>Genetic determinants of endophytism in the Arabidopsis root mycobiome.</title>
        <authorList>
            <person name="Mesny F."/>
            <person name="Miyauchi S."/>
            <person name="Thiergart T."/>
            <person name="Pickel B."/>
            <person name="Atanasova L."/>
            <person name="Karlsson M."/>
            <person name="Huettel B."/>
            <person name="Barry K.W."/>
            <person name="Haridas S."/>
            <person name="Chen C."/>
            <person name="Bauer D."/>
            <person name="Andreopoulos W."/>
            <person name="Pangilinan J."/>
            <person name="LaButti K."/>
            <person name="Riley R."/>
            <person name="Lipzen A."/>
            <person name="Clum A."/>
            <person name="Drula E."/>
            <person name="Henrissat B."/>
            <person name="Kohler A."/>
            <person name="Grigoriev I.V."/>
            <person name="Martin F.M."/>
            <person name="Hacquard S."/>
        </authorList>
    </citation>
    <scope>NUCLEOTIDE SEQUENCE</scope>
    <source>
        <strain evidence="2">MPI-CAGE-CH-0243</strain>
    </source>
</reference>
<feature type="compositionally biased region" description="Basic and acidic residues" evidence="1">
    <location>
        <begin position="262"/>
        <end position="271"/>
    </location>
</feature>
<feature type="compositionally biased region" description="Basic residues" evidence="1">
    <location>
        <begin position="419"/>
        <end position="428"/>
    </location>
</feature>
<evidence type="ECO:0000313" key="3">
    <source>
        <dbReference type="Proteomes" id="UP000700596"/>
    </source>
</evidence>
<feature type="region of interest" description="Disordered" evidence="1">
    <location>
        <begin position="347"/>
        <end position="428"/>
    </location>
</feature>
<dbReference type="Proteomes" id="UP000700596">
    <property type="component" value="Unassembled WGS sequence"/>
</dbReference>
<protein>
    <submittedName>
        <fullName evidence="2">Uncharacterized protein</fullName>
    </submittedName>
</protein>
<feature type="compositionally biased region" description="Basic and acidic residues" evidence="1">
    <location>
        <begin position="376"/>
        <end position="387"/>
    </location>
</feature>
<gene>
    <name evidence="2" type="ORF">B0J11DRAFT_11548</name>
</gene>
<accession>A0A9P9J137</accession>
<feature type="compositionally biased region" description="Basic and acidic residues" evidence="1">
    <location>
        <begin position="279"/>
        <end position="294"/>
    </location>
</feature>
<proteinExistence type="predicted"/>
<name>A0A9P9J137_9PLEO</name>